<feature type="signal peptide" evidence="2">
    <location>
        <begin position="1"/>
        <end position="19"/>
    </location>
</feature>
<dbReference type="EMBL" id="MU866159">
    <property type="protein sequence ID" value="KAK4177613.1"/>
    <property type="molecule type" value="Genomic_DNA"/>
</dbReference>
<feature type="region of interest" description="Disordered" evidence="1">
    <location>
        <begin position="254"/>
        <end position="274"/>
    </location>
</feature>
<feature type="chain" id="PRO_5042992112" evidence="2">
    <location>
        <begin position="20"/>
        <end position="343"/>
    </location>
</feature>
<sequence>MMIVFVLLFRLGLFQSALAGPSEDQAMQRGPIFTAVESAVDCYQIFKRFEEYVAEHAGPEGNITLYDTESIQKVSSNCWGQFNSMGFPKIAHINPTEILLDVTAFLYQQGYGPATGPAFTQWIEDCQGVIDKLESQYTTNYTFNSKKDYIWVMNEKCSALIYQSALNKSIPIPDVPMPTVISWAKDYIFGDCVHKNNSGAIWGVGENKTFPFNGLKTVILPSNVAVRTWWEIMGWPSHVERFLELPSWANDSETPLQIRSRSDPGSGPKPSKTFGHMNTCFDASNIFTIWSLPKPGDFQEQALVPKDCQQVISILRNKYTDPVTFEGVDTRIREDGGNCTALI</sequence>
<name>A0AAN6W9R5_9PEZI</name>
<keyword evidence="2" id="KW-0732">Signal</keyword>
<organism evidence="3 4">
    <name type="scientific">Triangularia setosa</name>
    <dbReference type="NCBI Taxonomy" id="2587417"/>
    <lineage>
        <taxon>Eukaryota</taxon>
        <taxon>Fungi</taxon>
        <taxon>Dikarya</taxon>
        <taxon>Ascomycota</taxon>
        <taxon>Pezizomycotina</taxon>
        <taxon>Sordariomycetes</taxon>
        <taxon>Sordariomycetidae</taxon>
        <taxon>Sordariales</taxon>
        <taxon>Podosporaceae</taxon>
        <taxon>Triangularia</taxon>
    </lineage>
</organism>
<keyword evidence="4" id="KW-1185">Reference proteome</keyword>
<dbReference type="AlphaFoldDB" id="A0AAN6W9R5"/>
<comment type="caution">
    <text evidence="3">The sequence shown here is derived from an EMBL/GenBank/DDBJ whole genome shotgun (WGS) entry which is preliminary data.</text>
</comment>
<proteinExistence type="predicted"/>
<reference evidence="3" key="1">
    <citation type="journal article" date="2023" name="Mol. Phylogenet. Evol.">
        <title>Genome-scale phylogeny and comparative genomics of the fungal order Sordariales.</title>
        <authorList>
            <person name="Hensen N."/>
            <person name="Bonometti L."/>
            <person name="Westerberg I."/>
            <person name="Brannstrom I.O."/>
            <person name="Guillou S."/>
            <person name="Cros-Aarteil S."/>
            <person name="Calhoun S."/>
            <person name="Haridas S."/>
            <person name="Kuo A."/>
            <person name="Mondo S."/>
            <person name="Pangilinan J."/>
            <person name="Riley R."/>
            <person name="LaButti K."/>
            <person name="Andreopoulos B."/>
            <person name="Lipzen A."/>
            <person name="Chen C."/>
            <person name="Yan M."/>
            <person name="Daum C."/>
            <person name="Ng V."/>
            <person name="Clum A."/>
            <person name="Steindorff A."/>
            <person name="Ohm R.A."/>
            <person name="Martin F."/>
            <person name="Silar P."/>
            <person name="Natvig D.O."/>
            <person name="Lalanne C."/>
            <person name="Gautier V."/>
            <person name="Ament-Velasquez S.L."/>
            <person name="Kruys A."/>
            <person name="Hutchinson M.I."/>
            <person name="Powell A.J."/>
            <person name="Barry K."/>
            <person name="Miller A.N."/>
            <person name="Grigoriev I.V."/>
            <person name="Debuchy R."/>
            <person name="Gladieux P."/>
            <person name="Hiltunen Thoren M."/>
            <person name="Johannesson H."/>
        </authorList>
    </citation>
    <scope>NUCLEOTIDE SEQUENCE</scope>
    <source>
        <strain evidence="3">CBS 892.96</strain>
    </source>
</reference>
<gene>
    <name evidence="3" type="ORF">QBC36DRAFT_289331</name>
</gene>
<dbReference type="Proteomes" id="UP001302321">
    <property type="component" value="Unassembled WGS sequence"/>
</dbReference>
<reference evidence="3" key="2">
    <citation type="submission" date="2023-05" db="EMBL/GenBank/DDBJ databases">
        <authorList>
            <consortium name="Lawrence Berkeley National Laboratory"/>
            <person name="Steindorff A."/>
            <person name="Hensen N."/>
            <person name="Bonometti L."/>
            <person name="Westerberg I."/>
            <person name="Brannstrom I.O."/>
            <person name="Guillou S."/>
            <person name="Cros-Aarteil S."/>
            <person name="Calhoun S."/>
            <person name="Haridas S."/>
            <person name="Kuo A."/>
            <person name="Mondo S."/>
            <person name="Pangilinan J."/>
            <person name="Riley R."/>
            <person name="Labutti K."/>
            <person name="Andreopoulos B."/>
            <person name="Lipzen A."/>
            <person name="Chen C."/>
            <person name="Yanf M."/>
            <person name="Daum C."/>
            <person name="Ng V."/>
            <person name="Clum A."/>
            <person name="Ohm R."/>
            <person name="Martin F."/>
            <person name="Silar P."/>
            <person name="Natvig D."/>
            <person name="Lalanne C."/>
            <person name="Gautier V."/>
            <person name="Ament-Velasquez S.L."/>
            <person name="Kruys A."/>
            <person name="Hutchinson M.I."/>
            <person name="Powell A.J."/>
            <person name="Barry K."/>
            <person name="Miller A.N."/>
            <person name="Grigoriev I.V."/>
            <person name="Debuchy R."/>
            <person name="Gladieux P."/>
            <person name="Thoren M.H."/>
            <person name="Johannesson H."/>
        </authorList>
    </citation>
    <scope>NUCLEOTIDE SEQUENCE</scope>
    <source>
        <strain evidence="3">CBS 892.96</strain>
    </source>
</reference>
<evidence type="ECO:0000313" key="4">
    <source>
        <dbReference type="Proteomes" id="UP001302321"/>
    </source>
</evidence>
<evidence type="ECO:0000256" key="2">
    <source>
        <dbReference type="SAM" id="SignalP"/>
    </source>
</evidence>
<evidence type="ECO:0000313" key="3">
    <source>
        <dbReference type="EMBL" id="KAK4177613.1"/>
    </source>
</evidence>
<protein>
    <submittedName>
        <fullName evidence="3">Uncharacterized protein</fullName>
    </submittedName>
</protein>
<evidence type="ECO:0000256" key="1">
    <source>
        <dbReference type="SAM" id="MobiDB-lite"/>
    </source>
</evidence>
<accession>A0AAN6W9R5</accession>